<comment type="caution">
    <text evidence="1">The sequence shown here is derived from an EMBL/GenBank/DDBJ whole genome shotgun (WGS) entry which is preliminary data.</text>
</comment>
<keyword evidence="1" id="KW-0223">Dioxygenase</keyword>
<proteinExistence type="predicted"/>
<evidence type="ECO:0000313" key="2">
    <source>
        <dbReference type="Proteomes" id="UP000735302"/>
    </source>
</evidence>
<dbReference type="SUPFAM" id="SSF51197">
    <property type="entry name" value="Clavaminate synthase-like"/>
    <property type="match status" value="1"/>
</dbReference>
<dbReference type="AlphaFoldDB" id="A0AAV3YST1"/>
<accession>A0AAV3YST1</accession>
<reference evidence="1 2" key="1">
    <citation type="journal article" date="2021" name="Elife">
        <title>Chloroplast acquisition without the gene transfer in kleptoplastic sea slugs, Plakobranchus ocellatus.</title>
        <authorList>
            <person name="Maeda T."/>
            <person name="Takahashi S."/>
            <person name="Yoshida T."/>
            <person name="Shimamura S."/>
            <person name="Takaki Y."/>
            <person name="Nagai Y."/>
            <person name="Toyoda A."/>
            <person name="Suzuki Y."/>
            <person name="Arimoto A."/>
            <person name="Ishii H."/>
            <person name="Satoh N."/>
            <person name="Nishiyama T."/>
            <person name="Hasebe M."/>
            <person name="Maruyama T."/>
            <person name="Minagawa J."/>
            <person name="Obokata J."/>
            <person name="Shigenobu S."/>
        </authorList>
    </citation>
    <scope>NUCLEOTIDE SEQUENCE [LARGE SCALE GENOMIC DNA]</scope>
</reference>
<name>A0AAV3YST1_9GAST</name>
<keyword evidence="1" id="KW-0560">Oxidoreductase</keyword>
<keyword evidence="2" id="KW-1185">Reference proteome</keyword>
<sequence length="292" mass="33438">MSSNLSVASVLSYPGYVLCAQDHRCRAAVFNPDPTCSTLRGLAYRALGFDEGRGSFVLEDLRCLQFLSIFLHGIMGAVYLEECAEDDWTFEVIEGSHKHFDQFMEKTGQWRCRNVKSPDLAWFEGQGCYRRRVPCPKGGMVLWDSRLFHSSARPLEGRQHPGRWRFVVFVCMTPSAWATPSDLETKRKAYTDLELTKHWPSQRVRIFTGEIDPEQAKDPIEMHVLPEVAKTDEARRLAGVLPYGEENDDSNGDGLGQAFTPVWDKEKWVAHIEEHKKRKRAEEKKRAESIQS</sequence>
<organism evidence="1 2">
    <name type="scientific">Plakobranchus ocellatus</name>
    <dbReference type="NCBI Taxonomy" id="259542"/>
    <lineage>
        <taxon>Eukaryota</taxon>
        <taxon>Metazoa</taxon>
        <taxon>Spiralia</taxon>
        <taxon>Lophotrochozoa</taxon>
        <taxon>Mollusca</taxon>
        <taxon>Gastropoda</taxon>
        <taxon>Heterobranchia</taxon>
        <taxon>Euthyneura</taxon>
        <taxon>Panpulmonata</taxon>
        <taxon>Sacoglossa</taxon>
        <taxon>Placobranchoidea</taxon>
        <taxon>Plakobranchidae</taxon>
        <taxon>Plakobranchus</taxon>
    </lineage>
</organism>
<dbReference type="PANTHER" id="PTHR31630">
    <property type="entry name" value="PHYTANOYL-COA DIOXYGENASE-RELATED-RELATED"/>
    <property type="match status" value="1"/>
</dbReference>
<dbReference type="PANTHER" id="PTHR31630:SF6">
    <property type="entry name" value="PHYTANOYL-COA DIOXYGENASE-RELATED"/>
    <property type="match status" value="1"/>
</dbReference>
<gene>
    <name evidence="1" type="ORF">PoB_001160400</name>
</gene>
<protein>
    <submittedName>
        <fullName evidence="1">Phytanoyl-coa dioxygenase phyh</fullName>
    </submittedName>
</protein>
<dbReference type="Gene3D" id="2.60.120.620">
    <property type="entry name" value="q2cbj1_9rhob like domain"/>
    <property type="match status" value="1"/>
</dbReference>
<evidence type="ECO:0000313" key="1">
    <source>
        <dbReference type="EMBL" id="GFN85098.1"/>
    </source>
</evidence>
<dbReference type="Proteomes" id="UP000735302">
    <property type="component" value="Unassembled WGS sequence"/>
</dbReference>
<dbReference type="EMBL" id="BLXT01001370">
    <property type="protein sequence ID" value="GFN85098.1"/>
    <property type="molecule type" value="Genomic_DNA"/>
</dbReference>
<dbReference type="GO" id="GO:0051213">
    <property type="term" value="F:dioxygenase activity"/>
    <property type="evidence" value="ECO:0007669"/>
    <property type="project" value="UniProtKB-KW"/>
</dbReference>